<reference evidence="4" key="1">
    <citation type="submission" date="2018-05" db="EMBL/GenBank/DDBJ databases">
        <authorList>
            <person name="Lanie J.A."/>
            <person name="Ng W.-L."/>
            <person name="Kazmierczak K.M."/>
            <person name="Andrzejewski T.M."/>
            <person name="Davidsen T.M."/>
            <person name="Wayne K.J."/>
            <person name="Tettelin H."/>
            <person name="Glass J.I."/>
            <person name="Rusch D."/>
            <person name="Podicherti R."/>
            <person name="Tsui H.-C.T."/>
            <person name="Winkler M.E."/>
        </authorList>
    </citation>
    <scope>NUCLEOTIDE SEQUENCE</scope>
</reference>
<evidence type="ECO:0000256" key="1">
    <source>
        <dbReference type="ARBA" id="ARBA00022741"/>
    </source>
</evidence>
<evidence type="ECO:0000259" key="3">
    <source>
        <dbReference type="Pfam" id="PF00501"/>
    </source>
</evidence>
<proteinExistence type="predicted"/>
<dbReference type="PROSITE" id="PS00455">
    <property type="entry name" value="AMP_BINDING"/>
    <property type="match status" value="1"/>
</dbReference>
<evidence type="ECO:0000313" key="4">
    <source>
        <dbReference type="EMBL" id="SVB49486.1"/>
    </source>
</evidence>
<dbReference type="AlphaFoldDB" id="A0A382EFD2"/>
<dbReference type="PANTHER" id="PTHR43272:SF33">
    <property type="entry name" value="AMP-BINDING DOMAIN-CONTAINING PROTEIN-RELATED"/>
    <property type="match status" value="1"/>
</dbReference>
<name>A0A382EFD2_9ZZZZ</name>
<evidence type="ECO:0000256" key="2">
    <source>
        <dbReference type="ARBA" id="ARBA00022840"/>
    </source>
</evidence>
<organism evidence="4">
    <name type="scientific">marine metagenome</name>
    <dbReference type="NCBI Taxonomy" id="408172"/>
    <lineage>
        <taxon>unclassified sequences</taxon>
        <taxon>metagenomes</taxon>
        <taxon>ecological metagenomes</taxon>
    </lineage>
</organism>
<accession>A0A382EFD2</accession>
<feature type="non-terminal residue" evidence="4">
    <location>
        <position position="450"/>
    </location>
</feature>
<keyword evidence="1" id="KW-0547">Nucleotide-binding</keyword>
<dbReference type="EMBL" id="UINC01044266">
    <property type="protein sequence ID" value="SVB49486.1"/>
    <property type="molecule type" value="Genomic_DNA"/>
</dbReference>
<sequence length="450" mass="49467">MAELSTLPEYMLRNAREMGDQAAMREKHLGIWKTYTWSQYAQEVRDFALGLASLDFKRGDKLGIIGNNLPKLYWAQVAAQSIGGTAVPVYQDAIAKELAYVLHHSEAKVIVAEDQEQVDKILSLKEELPGLECLIYCDPRGMTDYDDAILKSYEEVHQAGQTFGGANNSYFDDEVGKTSGVDIALICYTSGTTGNPKGVMLSHENLLSCARIFVDAEDIRADDDFLSYLPMAWVGDTAYGPVLSMLVGLTCNCPENPATVMRDLRELGPTGIIAPPGIWEGMLSTLQLKGVSASPMKRKFYDYFCGVARQIEDLKYENKAIPGGLGFWAKIGEVMVFGPIRDQLGLRRARWCYSGGAPMGPDTFRFFRGMGINLKQGYGMTEVGGLVTLQPDNEATADTAGRPSSGVEIRVADDSEVQIKCDGIFAGYFREDDKTAEAMTDDGWYRTGDA</sequence>
<dbReference type="Pfam" id="PF00501">
    <property type="entry name" value="AMP-binding"/>
    <property type="match status" value="1"/>
</dbReference>
<dbReference type="InterPro" id="IPR020845">
    <property type="entry name" value="AMP-binding_CS"/>
</dbReference>
<dbReference type="GO" id="GO:0004467">
    <property type="term" value="F:long-chain fatty acid-CoA ligase activity"/>
    <property type="evidence" value="ECO:0007669"/>
    <property type="project" value="TreeGrafter"/>
</dbReference>
<dbReference type="Gene3D" id="3.40.50.12780">
    <property type="entry name" value="N-terminal domain of ligase-like"/>
    <property type="match status" value="1"/>
</dbReference>
<gene>
    <name evidence="4" type="ORF">METZ01_LOCUS202340</name>
</gene>
<dbReference type="InterPro" id="IPR000873">
    <property type="entry name" value="AMP-dep_synth/lig_dom"/>
</dbReference>
<keyword evidence="2" id="KW-0067">ATP-binding</keyword>
<dbReference type="PANTHER" id="PTHR43272">
    <property type="entry name" value="LONG-CHAIN-FATTY-ACID--COA LIGASE"/>
    <property type="match status" value="1"/>
</dbReference>
<protein>
    <recommendedName>
        <fullName evidence="3">AMP-dependent synthetase/ligase domain-containing protein</fullName>
    </recommendedName>
</protein>
<dbReference type="InterPro" id="IPR042099">
    <property type="entry name" value="ANL_N_sf"/>
</dbReference>
<dbReference type="GO" id="GO:0005524">
    <property type="term" value="F:ATP binding"/>
    <property type="evidence" value="ECO:0007669"/>
    <property type="project" value="UniProtKB-KW"/>
</dbReference>
<dbReference type="SUPFAM" id="SSF56801">
    <property type="entry name" value="Acetyl-CoA synthetase-like"/>
    <property type="match status" value="1"/>
</dbReference>
<feature type="domain" description="AMP-dependent synthetase/ligase" evidence="3">
    <location>
        <begin position="13"/>
        <end position="416"/>
    </location>
</feature>
<dbReference type="GO" id="GO:0016020">
    <property type="term" value="C:membrane"/>
    <property type="evidence" value="ECO:0007669"/>
    <property type="project" value="TreeGrafter"/>
</dbReference>